<keyword evidence="2" id="KW-1185">Reference proteome</keyword>
<evidence type="ECO:0000313" key="1">
    <source>
        <dbReference type="EMBL" id="MVN92358.1"/>
    </source>
</evidence>
<sequence length="71" mass="8293">MEQNPNIASLGFYSADGFFQPLKGLNTSNLEFVSRSLYELEMMLDENVRSERYEKCAQIRDEIIRRAISRT</sequence>
<dbReference type="RefSeq" id="WP_157542679.1">
    <property type="nucleotide sequence ID" value="NZ_WQLA01000006.1"/>
</dbReference>
<proteinExistence type="predicted"/>
<evidence type="ECO:0008006" key="3">
    <source>
        <dbReference type="Google" id="ProtNLM"/>
    </source>
</evidence>
<name>A0A6I4IF47_9SPHI</name>
<organism evidence="1 2">
    <name type="scientific">Mucilaginibacter aquatilis</name>
    <dbReference type="NCBI Taxonomy" id="1517760"/>
    <lineage>
        <taxon>Bacteria</taxon>
        <taxon>Pseudomonadati</taxon>
        <taxon>Bacteroidota</taxon>
        <taxon>Sphingobacteriia</taxon>
        <taxon>Sphingobacteriales</taxon>
        <taxon>Sphingobacteriaceae</taxon>
        <taxon>Mucilaginibacter</taxon>
    </lineage>
</organism>
<dbReference type="EMBL" id="WQLA01000006">
    <property type="protein sequence ID" value="MVN92358.1"/>
    <property type="molecule type" value="Genomic_DNA"/>
</dbReference>
<accession>A0A6I4IF47</accession>
<comment type="caution">
    <text evidence="1">The sequence shown here is derived from an EMBL/GenBank/DDBJ whole genome shotgun (WGS) entry which is preliminary data.</text>
</comment>
<dbReference type="AlphaFoldDB" id="A0A6I4IF47"/>
<dbReference type="Proteomes" id="UP000434850">
    <property type="component" value="Unassembled WGS sequence"/>
</dbReference>
<gene>
    <name evidence="1" type="ORF">GO816_14570</name>
</gene>
<evidence type="ECO:0000313" key="2">
    <source>
        <dbReference type="Proteomes" id="UP000434850"/>
    </source>
</evidence>
<protein>
    <recommendedName>
        <fullName evidence="3">UVR domain-containing protein</fullName>
    </recommendedName>
</protein>
<dbReference type="OrthoDB" id="799964at2"/>
<reference evidence="1 2" key="1">
    <citation type="submission" date="2019-12" db="EMBL/GenBank/DDBJ databases">
        <title>Mucilaginibacter sp. HME9299 genome sequencing and assembly.</title>
        <authorList>
            <person name="Kang H."/>
            <person name="Kim H."/>
            <person name="Joh K."/>
        </authorList>
    </citation>
    <scope>NUCLEOTIDE SEQUENCE [LARGE SCALE GENOMIC DNA]</scope>
    <source>
        <strain evidence="1 2">HME9299</strain>
    </source>
</reference>